<sequence>MRGVRLSSEYYSKISAFSNQEPAFEELILLYTEEVSEGESKYKSEVPSLQLKIYERIPIPDLPVVFPHKKLSFRIIDTV</sequence>
<gene>
    <name evidence="1" type="ORF">CK203_076552</name>
</gene>
<proteinExistence type="predicted"/>
<dbReference type="Proteomes" id="UP000288805">
    <property type="component" value="Unassembled WGS sequence"/>
</dbReference>
<dbReference type="PANTHER" id="PTHR33645">
    <property type="entry name" value="AMINOPEPTIDASE (DUF3754)"/>
    <property type="match status" value="1"/>
</dbReference>
<dbReference type="EMBL" id="QGNW01001711">
    <property type="protein sequence ID" value="RVW32678.1"/>
    <property type="molecule type" value="Genomic_DNA"/>
</dbReference>
<dbReference type="AlphaFoldDB" id="A0A438DB74"/>
<comment type="caution">
    <text evidence="1">The sequence shown here is derived from an EMBL/GenBank/DDBJ whole genome shotgun (WGS) entry which is preliminary data.</text>
</comment>
<organism evidence="1 2">
    <name type="scientific">Vitis vinifera</name>
    <name type="common">Grape</name>
    <dbReference type="NCBI Taxonomy" id="29760"/>
    <lineage>
        <taxon>Eukaryota</taxon>
        <taxon>Viridiplantae</taxon>
        <taxon>Streptophyta</taxon>
        <taxon>Embryophyta</taxon>
        <taxon>Tracheophyta</taxon>
        <taxon>Spermatophyta</taxon>
        <taxon>Magnoliopsida</taxon>
        <taxon>eudicotyledons</taxon>
        <taxon>Gunneridae</taxon>
        <taxon>Pentapetalae</taxon>
        <taxon>rosids</taxon>
        <taxon>Vitales</taxon>
        <taxon>Vitaceae</taxon>
        <taxon>Viteae</taxon>
        <taxon>Vitis</taxon>
    </lineage>
</organism>
<accession>A0A438DB74</accession>
<protein>
    <submittedName>
        <fullName evidence="1">Uncharacterized protein</fullName>
    </submittedName>
</protein>
<dbReference type="PANTHER" id="PTHR33645:SF2">
    <property type="entry name" value="FAMILY PROTEIN, PUTATIVE (DUF3754)-RELATED"/>
    <property type="match status" value="1"/>
</dbReference>
<evidence type="ECO:0000313" key="2">
    <source>
        <dbReference type="Proteomes" id="UP000288805"/>
    </source>
</evidence>
<evidence type="ECO:0000313" key="1">
    <source>
        <dbReference type="EMBL" id="RVW32678.1"/>
    </source>
</evidence>
<name>A0A438DB74_VITVI</name>
<reference evidence="1 2" key="1">
    <citation type="journal article" date="2018" name="PLoS Genet.">
        <title>Population sequencing reveals clonal diversity and ancestral inbreeding in the grapevine cultivar Chardonnay.</title>
        <authorList>
            <person name="Roach M.J."/>
            <person name="Johnson D.L."/>
            <person name="Bohlmann J."/>
            <person name="van Vuuren H.J."/>
            <person name="Jones S.J."/>
            <person name="Pretorius I.S."/>
            <person name="Schmidt S.A."/>
            <person name="Borneman A.R."/>
        </authorList>
    </citation>
    <scope>NUCLEOTIDE SEQUENCE [LARGE SCALE GENOMIC DNA]</scope>
    <source>
        <strain evidence="2">cv. Chardonnay</strain>
        <tissue evidence="1">Leaf</tissue>
    </source>
</reference>
<dbReference type="Pfam" id="PF12576">
    <property type="entry name" value="DUF3754"/>
    <property type="match status" value="1"/>
</dbReference>
<dbReference type="InterPro" id="IPR022227">
    <property type="entry name" value="DUF3754"/>
</dbReference>